<proteinExistence type="predicted"/>
<protein>
    <submittedName>
        <fullName evidence="2">Uncharacterized protein</fullName>
    </submittedName>
</protein>
<gene>
    <name evidence="2" type="ORF">LSALG_LOCUS18653</name>
</gene>
<evidence type="ECO:0000256" key="1">
    <source>
        <dbReference type="SAM" id="MobiDB-lite"/>
    </source>
</evidence>
<dbReference type="SUPFAM" id="SSF48371">
    <property type="entry name" value="ARM repeat"/>
    <property type="match status" value="1"/>
</dbReference>
<dbReference type="GO" id="GO:0035145">
    <property type="term" value="C:exon-exon junction complex"/>
    <property type="evidence" value="ECO:0007669"/>
    <property type="project" value="TreeGrafter"/>
</dbReference>
<dbReference type="InterPro" id="IPR016024">
    <property type="entry name" value="ARM-type_fold"/>
</dbReference>
<dbReference type="InterPro" id="IPR039762">
    <property type="entry name" value="Nmd2/UPF2"/>
</dbReference>
<organism evidence="2 3">
    <name type="scientific">Lactuca saligna</name>
    <name type="common">Willowleaf lettuce</name>
    <dbReference type="NCBI Taxonomy" id="75948"/>
    <lineage>
        <taxon>Eukaryota</taxon>
        <taxon>Viridiplantae</taxon>
        <taxon>Streptophyta</taxon>
        <taxon>Embryophyta</taxon>
        <taxon>Tracheophyta</taxon>
        <taxon>Spermatophyta</taxon>
        <taxon>Magnoliopsida</taxon>
        <taxon>eudicotyledons</taxon>
        <taxon>Gunneridae</taxon>
        <taxon>Pentapetalae</taxon>
        <taxon>asterids</taxon>
        <taxon>campanulids</taxon>
        <taxon>Asterales</taxon>
        <taxon>Asteraceae</taxon>
        <taxon>Cichorioideae</taxon>
        <taxon>Cichorieae</taxon>
        <taxon>Lactucinae</taxon>
        <taxon>Lactuca</taxon>
    </lineage>
</organism>
<dbReference type="PANTHER" id="PTHR12839:SF7">
    <property type="entry name" value="REGULATOR OF NONSENSE TRANSCRIPTS 2"/>
    <property type="match status" value="1"/>
</dbReference>
<reference evidence="2" key="1">
    <citation type="submission" date="2023-04" db="EMBL/GenBank/DDBJ databases">
        <authorList>
            <person name="Vijverberg K."/>
            <person name="Xiong W."/>
            <person name="Schranz E."/>
        </authorList>
    </citation>
    <scope>NUCLEOTIDE SEQUENCE</scope>
</reference>
<dbReference type="GO" id="GO:0000184">
    <property type="term" value="P:nuclear-transcribed mRNA catabolic process, nonsense-mediated decay"/>
    <property type="evidence" value="ECO:0007669"/>
    <property type="project" value="InterPro"/>
</dbReference>
<keyword evidence="3" id="KW-1185">Reference proteome</keyword>
<dbReference type="AlphaFoldDB" id="A0AA36E0M1"/>
<sequence>MIWAVECDQRYILCKGPLPLDIEFDLQDLFRDLRPNMTRYSTIEEDDTALVHLEEHERSGEKHHTEQEKPRSMSGSSSTVNGQVVVANAPWIQKIAGQHVRVDSVFALRSFVESCEDFFSS</sequence>
<dbReference type="PANTHER" id="PTHR12839">
    <property type="entry name" value="NONSENSE-MEDIATED MRNA DECAY PROTEIN 2 UP-FRAMESHIFT SUPPRESSOR 2"/>
    <property type="match status" value="1"/>
</dbReference>
<evidence type="ECO:0000313" key="2">
    <source>
        <dbReference type="EMBL" id="CAI9278814.1"/>
    </source>
</evidence>
<feature type="region of interest" description="Disordered" evidence="1">
    <location>
        <begin position="52"/>
        <end position="79"/>
    </location>
</feature>
<name>A0AA36E0M1_LACSI</name>
<dbReference type="GO" id="GO:0005737">
    <property type="term" value="C:cytoplasm"/>
    <property type="evidence" value="ECO:0007669"/>
    <property type="project" value="TreeGrafter"/>
</dbReference>
<evidence type="ECO:0000313" key="3">
    <source>
        <dbReference type="Proteomes" id="UP001177003"/>
    </source>
</evidence>
<dbReference type="Proteomes" id="UP001177003">
    <property type="component" value="Chromosome 4"/>
</dbReference>
<dbReference type="EMBL" id="OX465080">
    <property type="protein sequence ID" value="CAI9278814.1"/>
    <property type="molecule type" value="Genomic_DNA"/>
</dbReference>
<dbReference type="Gene3D" id="1.25.40.180">
    <property type="match status" value="1"/>
</dbReference>
<feature type="compositionally biased region" description="Basic and acidic residues" evidence="1">
    <location>
        <begin position="52"/>
        <end position="71"/>
    </location>
</feature>
<accession>A0AA36E0M1</accession>